<keyword evidence="1" id="KW-0343">GTPase activation</keyword>
<dbReference type="SMART" id="SM00164">
    <property type="entry name" value="TBC"/>
    <property type="match status" value="1"/>
</dbReference>
<dbReference type="OrthoDB" id="10264062at2759"/>
<reference evidence="6" key="1">
    <citation type="submission" date="2022-03" db="EMBL/GenBank/DDBJ databases">
        <authorList>
            <person name="Legras J.-L."/>
            <person name="Devillers H."/>
            <person name="Grondin C."/>
        </authorList>
    </citation>
    <scope>NUCLEOTIDE SEQUENCE</scope>
    <source>
        <strain evidence="6">CLIB 1423</strain>
    </source>
</reference>
<gene>
    <name evidence="6" type="primary">GYP7</name>
    <name evidence="6" type="ORF">CLIB1423_38S00628</name>
</gene>
<feature type="region of interest" description="Disordered" evidence="4">
    <location>
        <begin position="479"/>
        <end position="541"/>
    </location>
</feature>
<dbReference type="InterPro" id="IPR000195">
    <property type="entry name" value="Rab-GAP-TBC_dom"/>
</dbReference>
<evidence type="ECO:0000256" key="4">
    <source>
        <dbReference type="SAM" id="MobiDB-lite"/>
    </source>
</evidence>
<evidence type="ECO:0000259" key="5">
    <source>
        <dbReference type="PROSITE" id="PS50086"/>
    </source>
</evidence>
<proteinExistence type="predicted"/>
<evidence type="ECO:0000313" key="7">
    <source>
        <dbReference type="Proteomes" id="UP000837801"/>
    </source>
</evidence>
<sequence length="784" mass="90934">MAPKKIMLSNEVELLYTKSKTYLHPTTSKKDNIVGYLSLSRGNNATNNDILLSFTPENSLSKEELKIYQEVDIDDLSMDLAALSLQGKSGSGSKNNTIGSFRVVSKPPVSVLTSYSFSIPISFIYSIQVRKPSVGWWFGSIVVNSRDGEKLPIVFFHDDESPSTIQHQKVRNQRFDPFGEGGDLFWGGSEFMNALNKFANVEKSRLEPSVYLVNPDSLDLRNFSPYESKNKKGTEGKAKQEPFKLPDVNKFLANAKWKVLETVATFSTRTRNQVIDLVEEHAPTNIKQIIKKPEVQKMGEEFDSARVYLAKWAAQVKEEAEESQRKYMLDDELYNKINKEIGSNEILTNEEISTASRRKAISKVEWEGFFDYSGRLCITVGEVKSRIFHGGLEDSIRGEAWLFLLGIFPWDSSKEERVVLKESYESAYGELKLKWVTDEDKRSEEFWKDQKHRIEKDINRTDRNLTIFQNKRRLSIQGIDSKKGPIVREETEEERGRRSRQASSSSETGPANTAESRNSSPETPDEDAFENEEEDDQFDVSNIKNPHLFRMREILLTYNEHNVNLGYVQGMTDLLSPLYVKFQDESLTFWSFSKFMDRMERNFVRDQSGMKKQMLLLNELVQFMLPDLFKHLDKCESTDLFFFFRMLLVWFKREFEWDDVLRLWEILWTDLYSSQYHLFIALSVLSDNERIIIQNLRRFDEVLKYMNDLSMKLNLDHLLIRSELLFLRFRRMIDIIDRENSKKPAVDGEENSSIIKISPDLRGLLSKELVIQKEVERPEGVGGG</sequence>
<evidence type="ECO:0000256" key="2">
    <source>
        <dbReference type="ARBA" id="ARBA00072091"/>
    </source>
</evidence>
<dbReference type="FunFam" id="1.10.472.80:FF:000005">
    <property type="entry name" value="TBC1 domain family member 15"/>
    <property type="match status" value="1"/>
</dbReference>
<dbReference type="PANTHER" id="PTHR22957">
    <property type="entry name" value="TBC1 DOMAIN FAMILY MEMBER GTPASE-ACTIVATING PROTEIN"/>
    <property type="match status" value="1"/>
</dbReference>
<feature type="domain" description="Rab-GAP TBC" evidence="5">
    <location>
        <begin position="391"/>
        <end position="671"/>
    </location>
</feature>
<dbReference type="EMBL" id="CAKXYY010000038">
    <property type="protein sequence ID" value="CAH2355924.1"/>
    <property type="molecule type" value="Genomic_DNA"/>
</dbReference>
<dbReference type="InterPro" id="IPR035969">
    <property type="entry name" value="Rab-GAP_TBC_sf"/>
</dbReference>
<evidence type="ECO:0000256" key="3">
    <source>
        <dbReference type="ARBA" id="ARBA00082648"/>
    </source>
</evidence>
<organism evidence="6 7">
    <name type="scientific">[Candida] railenensis</name>
    <dbReference type="NCBI Taxonomy" id="45579"/>
    <lineage>
        <taxon>Eukaryota</taxon>
        <taxon>Fungi</taxon>
        <taxon>Dikarya</taxon>
        <taxon>Ascomycota</taxon>
        <taxon>Saccharomycotina</taxon>
        <taxon>Pichiomycetes</taxon>
        <taxon>Debaryomycetaceae</taxon>
        <taxon>Kurtzmaniella</taxon>
    </lineage>
</organism>
<keyword evidence="7" id="KW-1185">Reference proteome</keyword>
<evidence type="ECO:0000313" key="6">
    <source>
        <dbReference type="EMBL" id="CAH2355924.1"/>
    </source>
</evidence>
<dbReference type="PANTHER" id="PTHR22957:SF502">
    <property type="entry name" value="SMALL G PROTEIN SIGNALING MODULATOR 2-RELATED"/>
    <property type="match status" value="1"/>
</dbReference>
<dbReference type="GO" id="GO:0005737">
    <property type="term" value="C:cytoplasm"/>
    <property type="evidence" value="ECO:0007669"/>
    <property type="project" value="UniProtKB-ARBA"/>
</dbReference>
<dbReference type="GO" id="GO:0005096">
    <property type="term" value="F:GTPase activator activity"/>
    <property type="evidence" value="ECO:0007669"/>
    <property type="project" value="UniProtKB-KW"/>
</dbReference>
<accession>A0A9P0QWP5</accession>
<comment type="caution">
    <text evidence="6">The sequence shown here is derived from an EMBL/GenBank/DDBJ whole genome shotgun (WGS) entry which is preliminary data.</text>
</comment>
<evidence type="ECO:0000256" key="1">
    <source>
        <dbReference type="ARBA" id="ARBA00022468"/>
    </source>
</evidence>
<dbReference type="Gene3D" id="1.10.8.270">
    <property type="entry name" value="putative rabgap domain of human tbc1 domain family member 14 like domains"/>
    <property type="match status" value="1"/>
</dbReference>
<dbReference type="AlphaFoldDB" id="A0A9P0QWP5"/>
<feature type="compositionally biased region" description="Acidic residues" evidence="4">
    <location>
        <begin position="523"/>
        <end position="538"/>
    </location>
</feature>
<dbReference type="PROSITE" id="PS50086">
    <property type="entry name" value="TBC_RABGAP"/>
    <property type="match status" value="1"/>
</dbReference>
<dbReference type="SUPFAM" id="SSF47923">
    <property type="entry name" value="Ypt/Rab-GAP domain of gyp1p"/>
    <property type="match status" value="2"/>
</dbReference>
<name>A0A9P0QWP5_9ASCO</name>
<dbReference type="Proteomes" id="UP000837801">
    <property type="component" value="Unassembled WGS sequence"/>
</dbReference>
<dbReference type="Gene3D" id="1.10.472.80">
    <property type="entry name" value="Ypt/Rab-GAP domain of gyp1p, domain 3"/>
    <property type="match status" value="1"/>
</dbReference>
<protein>
    <recommendedName>
        <fullName evidence="2">GTPase-activating protein GYP7</fullName>
    </recommendedName>
    <alternativeName>
        <fullName evidence="3">GAP for YPT7</fullName>
    </alternativeName>
</protein>
<dbReference type="Pfam" id="PF00566">
    <property type="entry name" value="RabGAP-TBC"/>
    <property type="match status" value="1"/>
</dbReference>
<feature type="compositionally biased region" description="Basic and acidic residues" evidence="4">
    <location>
        <begin position="480"/>
        <end position="489"/>
    </location>
</feature>
<feature type="compositionally biased region" description="Polar residues" evidence="4">
    <location>
        <begin position="508"/>
        <end position="522"/>
    </location>
</feature>